<dbReference type="OrthoDB" id="109980at2759"/>
<name>A0A7J0GY62_9ERIC</name>
<keyword evidence="1" id="KW-0472">Membrane</keyword>
<dbReference type="InterPro" id="IPR039537">
    <property type="entry name" value="Retrotran_Ty1/copia-like"/>
</dbReference>
<accession>A0A7J0GY62</accession>
<dbReference type="AlphaFoldDB" id="A0A7J0GY62"/>
<gene>
    <name evidence="3" type="ORF">Acr_25g0000770</name>
</gene>
<keyword evidence="1" id="KW-0812">Transmembrane</keyword>
<evidence type="ECO:0000256" key="1">
    <source>
        <dbReference type="SAM" id="Phobius"/>
    </source>
</evidence>
<organism evidence="3 4">
    <name type="scientific">Actinidia rufa</name>
    <dbReference type="NCBI Taxonomy" id="165716"/>
    <lineage>
        <taxon>Eukaryota</taxon>
        <taxon>Viridiplantae</taxon>
        <taxon>Streptophyta</taxon>
        <taxon>Embryophyta</taxon>
        <taxon>Tracheophyta</taxon>
        <taxon>Spermatophyta</taxon>
        <taxon>Magnoliopsida</taxon>
        <taxon>eudicotyledons</taxon>
        <taxon>Gunneridae</taxon>
        <taxon>Pentapetalae</taxon>
        <taxon>asterids</taxon>
        <taxon>Ericales</taxon>
        <taxon>Actinidiaceae</taxon>
        <taxon>Actinidia</taxon>
    </lineage>
</organism>
<feature type="domain" description="Retroviral polymerase SH3-like" evidence="2">
    <location>
        <begin position="85"/>
        <end position="128"/>
    </location>
</feature>
<reference evidence="3 4" key="1">
    <citation type="submission" date="2019-07" db="EMBL/GenBank/DDBJ databases">
        <title>De Novo Assembly of kiwifruit Actinidia rufa.</title>
        <authorList>
            <person name="Sugita-Konishi S."/>
            <person name="Sato K."/>
            <person name="Mori E."/>
            <person name="Abe Y."/>
            <person name="Kisaki G."/>
            <person name="Hamano K."/>
            <person name="Suezawa K."/>
            <person name="Otani M."/>
            <person name="Fukuda T."/>
            <person name="Manabe T."/>
            <person name="Gomi K."/>
            <person name="Tabuchi M."/>
            <person name="Akimitsu K."/>
            <person name="Kataoka I."/>
        </authorList>
    </citation>
    <scope>NUCLEOTIDE SEQUENCE [LARGE SCALE GENOMIC DNA]</scope>
    <source>
        <strain evidence="4">cv. Fuchu</strain>
    </source>
</reference>
<dbReference type="Pfam" id="PF25597">
    <property type="entry name" value="SH3_retrovirus"/>
    <property type="match status" value="1"/>
</dbReference>
<sequence length="300" mass="33992">MIKTQFSRDIKVFRSDNAQEYCDTFFHAFYEHKALFPIILVLGKAALTATYIIKRVSSALFGNLTPYEHLYGTPPDYHFFRVFGCACFALLQPHERTKLKPRSHLGCFLGYGIKHKGYRCWDPLSRRLRDVDVPAVLPDDAPHAAPSTTVYPVESPSTDFAPPVAPFVPLSSDLFIRHSTPASTIPLWQQAMTEELQALDKSHTWDRVDLPPSKYIIRLLDCKTTSTPQAVNVCLTSLNGELLSDVTLYRQLVGRLIYLTITRLDIAHAIHLVIQFMSAPRSTYYVAVLHILFHGLHFSS</sequence>
<keyword evidence="4" id="KW-1185">Reference proteome</keyword>
<keyword evidence="1" id="KW-1133">Transmembrane helix</keyword>
<dbReference type="InterPro" id="IPR057670">
    <property type="entry name" value="SH3_retrovirus"/>
</dbReference>
<evidence type="ECO:0000259" key="2">
    <source>
        <dbReference type="Pfam" id="PF25597"/>
    </source>
</evidence>
<dbReference type="EMBL" id="BJWL01000025">
    <property type="protein sequence ID" value="GFZ15668.1"/>
    <property type="molecule type" value="Genomic_DNA"/>
</dbReference>
<proteinExistence type="predicted"/>
<evidence type="ECO:0000313" key="4">
    <source>
        <dbReference type="Proteomes" id="UP000585474"/>
    </source>
</evidence>
<comment type="caution">
    <text evidence="3">The sequence shown here is derived from an EMBL/GenBank/DDBJ whole genome shotgun (WGS) entry which is preliminary data.</text>
</comment>
<evidence type="ECO:0000313" key="3">
    <source>
        <dbReference type="EMBL" id="GFZ15668.1"/>
    </source>
</evidence>
<feature type="transmembrane region" description="Helical" evidence="1">
    <location>
        <begin position="34"/>
        <end position="53"/>
    </location>
</feature>
<dbReference type="PANTHER" id="PTHR42648">
    <property type="entry name" value="TRANSPOSASE, PUTATIVE-RELATED"/>
    <property type="match status" value="1"/>
</dbReference>
<dbReference type="Proteomes" id="UP000585474">
    <property type="component" value="Unassembled WGS sequence"/>
</dbReference>
<protein>
    <recommendedName>
        <fullName evidence="2">Retroviral polymerase SH3-like domain-containing protein</fullName>
    </recommendedName>
</protein>
<dbReference type="PANTHER" id="PTHR42648:SF28">
    <property type="entry name" value="TRANSPOSON-ENCODED PROTEIN WITH RIBONUCLEASE H-LIKE AND RETROVIRUS ZINC FINGER-LIKE DOMAINS"/>
    <property type="match status" value="1"/>
</dbReference>